<organism evidence="1 2">
    <name type="scientific">Inconstantimicrobium mannanitabidum</name>
    <dbReference type="NCBI Taxonomy" id="1604901"/>
    <lineage>
        <taxon>Bacteria</taxon>
        <taxon>Bacillati</taxon>
        <taxon>Bacillota</taxon>
        <taxon>Clostridia</taxon>
        <taxon>Eubacteriales</taxon>
        <taxon>Clostridiaceae</taxon>
        <taxon>Inconstantimicrobium</taxon>
    </lineage>
</organism>
<proteinExistence type="predicted"/>
<dbReference type="EMBL" id="BROD01000001">
    <property type="protein sequence ID" value="GKX64802.1"/>
    <property type="molecule type" value="Genomic_DNA"/>
</dbReference>
<accession>A0ACB5R6Z5</accession>
<protein>
    <submittedName>
        <fullName evidence="1">Uncharacterized protein</fullName>
    </submittedName>
</protein>
<gene>
    <name evidence="1" type="ORF">rsdtw13_00600</name>
</gene>
<name>A0ACB5R6Z5_9CLOT</name>
<evidence type="ECO:0000313" key="1">
    <source>
        <dbReference type="EMBL" id="GKX64802.1"/>
    </source>
</evidence>
<dbReference type="Proteomes" id="UP001058074">
    <property type="component" value="Unassembled WGS sequence"/>
</dbReference>
<reference evidence="1" key="1">
    <citation type="journal article" date="2025" name="Int. J. Syst. Evol. Microbiol.">
        <title>Inconstantimicrobium mannanitabidum sp. nov., a novel member of the family Clostridiaceae isolated from anoxic soil under the treatment of reductive soil disinfestation.</title>
        <authorList>
            <person name="Ueki A."/>
            <person name="Tonouchi A."/>
            <person name="Honma S."/>
            <person name="Kaku N."/>
            <person name="Ueki K."/>
        </authorList>
    </citation>
    <scope>NUCLEOTIDE SEQUENCE</scope>
    <source>
        <strain evidence="1">TW13</strain>
    </source>
</reference>
<sequence>MKKSYKIKYYILGMSVIIIFIALYGVIKQKDVSISQINASVVSNTDVKVMDKGDSSKLRKLYYINKSEVEDFVLYAPKNNMESNEILIIKAKSKGDMKDLKSKIQKRIDKQSDSFKSYRPEEYKIISKHVLEEKNQYIILIISKDVQKIEESVNKIF</sequence>
<comment type="caution">
    <text evidence="1">The sequence shown here is derived from an EMBL/GenBank/DDBJ whole genome shotgun (WGS) entry which is preliminary data.</text>
</comment>
<evidence type="ECO:0000313" key="2">
    <source>
        <dbReference type="Proteomes" id="UP001058074"/>
    </source>
</evidence>
<keyword evidence="2" id="KW-1185">Reference proteome</keyword>